<protein>
    <submittedName>
        <fullName evidence="2">Uncharacterized protein</fullName>
    </submittedName>
</protein>
<organism evidence="2 3">
    <name type="scientific">Austropuccinia psidii MF-1</name>
    <dbReference type="NCBI Taxonomy" id="1389203"/>
    <lineage>
        <taxon>Eukaryota</taxon>
        <taxon>Fungi</taxon>
        <taxon>Dikarya</taxon>
        <taxon>Basidiomycota</taxon>
        <taxon>Pucciniomycotina</taxon>
        <taxon>Pucciniomycetes</taxon>
        <taxon>Pucciniales</taxon>
        <taxon>Sphaerophragmiaceae</taxon>
        <taxon>Austropuccinia</taxon>
    </lineage>
</organism>
<feature type="region of interest" description="Disordered" evidence="1">
    <location>
        <begin position="142"/>
        <end position="189"/>
    </location>
</feature>
<gene>
    <name evidence="2" type="ORF">O181_010080</name>
</gene>
<accession>A0A9Q3GKJ0</accession>
<name>A0A9Q3GKJ0_9BASI</name>
<dbReference type="Proteomes" id="UP000765509">
    <property type="component" value="Unassembled WGS sequence"/>
</dbReference>
<sequence>MKDNKILKNFNSRSSKCPYCFVGKKPCLFPGGPLSTVKRYLWSDKDGPFGKELSVSEAPMPDGTSGYSSLTGSRKREVSRWTNFGGPIPTGGMQIHFSLEVPISRINNQVVVKIISKISYSPTNPDSEGSDKLDCGEVEMINPMVGHPSSSSPTQPLSKKFHNHLIPSTPRSFQPVLYPLPSSVPPPSP</sequence>
<evidence type="ECO:0000313" key="3">
    <source>
        <dbReference type="Proteomes" id="UP000765509"/>
    </source>
</evidence>
<proteinExistence type="predicted"/>
<feature type="region of interest" description="Disordered" evidence="1">
    <location>
        <begin position="52"/>
        <end position="72"/>
    </location>
</feature>
<keyword evidence="3" id="KW-1185">Reference proteome</keyword>
<dbReference type="AlphaFoldDB" id="A0A9Q3GKJ0"/>
<evidence type="ECO:0000313" key="2">
    <source>
        <dbReference type="EMBL" id="MBW0470365.1"/>
    </source>
</evidence>
<reference evidence="2" key="1">
    <citation type="submission" date="2021-03" db="EMBL/GenBank/DDBJ databases">
        <title>Draft genome sequence of rust myrtle Austropuccinia psidii MF-1, a brazilian biotype.</title>
        <authorList>
            <person name="Quecine M.C."/>
            <person name="Pachon D.M.R."/>
            <person name="Bonatelli M.L."/>
            <person name="Correr F.H."/>
            <person name="Franceschini L.M."/>
            <person name="Leite T.F."/>
            <person name="Margarido G.R.A."/>
            <person name="Almeida C.A."/>
            <person name="Ferrarezi J.A."/>
            <person name="Labate C.A."/>
        </authorList>
    </citation>
    <scope>NUCLEOTIDE SEQUENCE</scope>
    <source>
        <strain evidence="2">MF-1</strain>
    </source>
</reference>
<feature type="compositionally biased region" description="Polar residues" evidence="1">
    <location>
        <begin position="148"/>
        <end position="157"/>
    </location>
</feature>
<comment type="caution">
    <text evidence="2">The sequence shown here is derived from an EMBL/GenBank/DDBJ whole genome shotgun (WGS) entry which is preliminary data.</text>
</comment>
<evidence type="ECO:0000256" key="1">
    <source>
        <dbReference type="SAM" id="MobiDB-lite"/>
    </source>
</evidence>
<dbReference type="EMBL" id="AVOT02002438">
    <property type="protein sequence ID" value="MBW0470365.1"/>
    <property type="molecule type" value="Genomic_DNA"/>
</dbReference>